<feature type="domain" description="Disease resistance protein winged helix" evidence="11">
    <location>
        <begin position="575"/>
        <end position="648"/>
    </location>
</feature>
<evidence type="ECO:0000256" key="3">
    <source>
        <dbReference type="ARBA" id="ARBA00022737"/>
    </source>
</evidence>
<evidence type="ECO:0000259" key="9">
    <source>
        <dbReference type="Pfam" id="PF00931"/>
    </source>
</evidence>
<dbReference type="OrthoDB" id="585754at2759"/>
<keyword evidence="14" id="KW-1185">Reference proteome</keyword>
<dbReference type="GO" id="GO:0043531">
    <property type="term" value="F:ADP binding"/>
    <property type="evidence" value="ECO:0007669"/>
    <property type="project" value="InterPro"/>
</dbReference>
<feature type="region of interest" description="Disordered" evidence="7">
    <location>
        <begin position="101"/>
        <end position="122"/>
    </location>
</feature>
<dbReference type="InterPro" id="IPR036388">
    <property type="entry name" value="WH-like_DNA-bd_sf"/>
</dbReference>
<evidence type="ECO:0000256" key="1">
    <source>
        <dbReference type="ARBA" id="ARBA00008894"/>
    </source>
</evidence>
<evidence type="ECO:0000313" key="14">
    <source>
        <dbReference type="Proteomes" id="UP000275267"/>
    </source>
</evidence>
<evidence type="ECO:0000256" key="8">
    <source>
        <dbReference type="SAM" id="Phobius"/>
    </source>
</evidence>
<dbReference type="AlphaFoldDB" id="A0A3L6QSC5"/>
<dbReference type="Gene3D" id="1.20.5.4130">
    <property type="match status" value="1"/>
</dbReference>
<reference evidence="14" key="1">
    <citation type="journal article" date="2019" name="Nat. Commun.">
        <title>The genome of broomcorn millet.</title>
        <authorList>
            <person name="Zou C."/>
            <person name="Miki D."/>
            <person name="Li D."/>
            <person name="Tang Q."/>
            <person name="Xiao L."/>
            <person name="Rajput S."/>
            <person name="Deng P."/>
            <person name="Jia W."/>
            <person name="Huang R."/>
            <person name="Zhang M."/>
            <person name="Sun Y."/>
            <person name="Hu J."/>
            <person name="Fu X."/>
            <person name="Schnable P.S."/>
            <person name="Li F."/>
            <person name="Zhang H."/>
            <person name="Feng B."/>
            <person name="Zhu X."/>
            <person name="Liu R."/>
            <person name="Schnable J.C."/>
            <person name="Zhu J.-K."/>
            <person name="Zhang H."/>
        </authorList>
    </citation>
    <scope>NUCLEOTIDE SEQUENCE [LARGE SCALE GENOMIC DNA]</scope>
</reference>
<keyword evidence="6" id="KW-0175">Coiled coil</keyword>
<dbReference type="CDD" id="cd14798">
    <property type="entry name" value="RX-CC_like"/>
    <property type="match status" value="1"/>
</dbReference>
<dbReference type="InterPro" id="IPR055414">
    <property type="entry name" value="LRR_R13L4/SHOC2-like"/>
</dbReference>
<keyword evidence="4" id="KW-0547">Nucleotide-binding</keyword>
<keyword evidence="3" id="KW-0677">Repeat</keyword>
<dbReference type="PANTHER" id="PTHR23155">
    <property type="entry name" value="DISEASE RESISTANCE PROTEIN RP"/>
    <property type="match status" value="1"/>
</dbReference>
<comment type="caution">
    <text evidence="13">The sequence shown here is derived from an EMBL/GenBank/DDBJ whole genome shotgun (WGS) entry which is preliminary data.</text>
</comment>
<dbReference type="InterPro" id="IPR041118">
    <property type="entry name" value="Rx_N"/>
</dbReference>
<dbReference type="Proteomes" id="UP000275267">
    <property type="component" value="Unassembled WGS sequence"/>
</dbReference>
<dbReference type="InterPro" id="IPR038005">
    <property type="entry name" value="RX-like_CC"/>
</dbReference>
<proteinExistence type="inferred from homology"/>
<dbReference type="InterPro" id="IPR027417">
    <property type="entry name" value="P-loop_NTPase"/>
</dbReference>
<dbReference type="PANTHER" id="PTHR23155:SF687">
    <property type="entry name" value="OS07G0481400 PROTEIN"/>
    <property type="match status" value="1"/>
</dbReference>
<dbReference type="InterPro" id="IPR058922">
    <property type="entry name" value="WHD_DRP"/>
</dbReference>
<dbReference type="Pfam" id="PF23559">
    <property type="entry name" value="WHD_DRP"/>
    <property type="match status" value="1"/>
</dbReference>
<dbReference type="EMBL" id="PQIB02000011">
    <property type="protein sequence ID" value="RLM86712.1"/>
    <property type="molecule type" value="Genomic_DNA"/>
</dbReference>
<name>A0A3L6QSC5_PANMI</name>
<evidence type="ECO:0000259" key="10">
    <source>
        <dbReference type="Pfam" id="PF18052"/>
    </source>
</evidence>
<feature type="compositionally biased region" description="Low complexity" evidence="7">
    <location>
        <begin position="1"/>
        <end position="32"/>
    </location>
</feature>
<dbReference type="Gene3D" id="3.80.10.10">
    <property type="entry name" value="Ribonuclease Inhibitor"/>
    <property type="match status" value="1"/>
</dbReference>
<evidence type="ECO:0000256" key="2">
    <source>
        <dbReference type="ARBA" id="ARBA00022614"/>
    </source>
</evidence>
<evidence type="ECO:0000256" key="4">
    <source>
        <dbReference type="ARBA" id="ARBA00022741"/>
    </source>
</evidence>
<feature type="region of interest" description="Disordered" evidence="7">
    <location>
        <begin position="1"/>
        <end position="52"/>
    </location>
</feature>
<dbReference type="Pfam" id="PF23598">
    <property type="entry name" value="LRR_14"/>
    <property type="match status" value="1"/>
</dbReference>
<dbReference type="Gene3D" id="1.10.8.430">
    <property type="entry name" value="Helical domain of apoptotic protease-activating factors"/>
    <property type="match status" value="1"/>
</dbReference>
<feature type="transmembrane region" description="Helical" evidence="8">
    <location>
        <begin position="1220"/>
        <end position="1239"/>
    </location>
</feature>
<dbReference type="GO" id="GO:0098542">
    <property type="term" value="P:defense response to other organism"/>
    <property type="evidence" value="ECO:0007669"/>
    <property type="project" value="TreeGrafter"/>
</dbReference>
<keyword evidence="8" id="KW-0812">Transmembrane</keyword>
<feature type="domain" description="Disease resistance R13L4/SHOC-2-like LRR" evidence="12">
    <location>
        <begin position="714"/>
        <end position="1008"/>
    </location>
</feature>
<evidence type="ECO:0000256" key="7">
    <source>
        <dbReference type="SAM" id="MobiDB-lite"/>
    </source>
</evidence>
<evidence type="ECO:0000259" key="11">
    <source>
        <dbReference type="Pfam" id="PF23559"/>
    </source>
</evidence>
<dbReference type="PRINTS" id="PR00364">
    <property type="entry name" value="DISEASERSIST"/>
</dbReference>
<dbReference type="Gene3D" id="3.40.50.300">
    <property type="entry name" value="P-loop containing nucleotide triphosphate hydrolases"/>
    <property type="match status" value="1"/>
</dbReference>
<dbReference type="STRING" id="4540.A0A3L6QSC5"/>
<organism evidence="13 14">
    <name type="scientific">Panicum miliaceum</name>
    <name type="common">Proso millet</name>
    <name type="synonym">Broomcorn millet</name>
    <dbReference type="NCBI Taxonomy" id="4540"/>
    <lineage>
        <taxon>Eukaryota</taxon>
        <taxon>Viridiplantae</taxon>
        <taxon>Streptophyta</taxon>
        <taxon>Embryophyta</taxon>
        <taxon>Tracheophyta</taxon>
        <taxon>Spermatophyta</taxon>
        <taxon>Magnoliopsida</taxon>
        <taxon>Liliopsida</taxon>
        <taxon>Poales</taxon>
        <taxon>Poaceae</taxon>
        <taxon>PACMAD clade</taxon>
        <taxon>Panicoideae</taxon>
        <taxon>Panicodae</taxon>
        <taxon>Paniceae</taxon>
        <taxon>Panicinae</taxon>
        <taxon>Panicum</taxon>
        <taxon>Panicum sect. Panicum</taxon>
    </lineage>
</organism>
<dbReference type="InterPro" id="IPR042197">
    <property type="entry name" value="Apaf_helical"/>
</dbReference>
<keyword evidence="5" id="KW-0611">Plant defense</keyword>
<evidence type="ECO:0000256" key="6">
    <source>
        <dbReference type="ARBA" id="ARBA00023054"/>
    </source>
</evidence>
<dbReference type="InterPro" id="IPR002182">
    <property type="entry name" value="NB-ARC"/>
</dbReference>
<evidence type="ECO:0000313" key="13">
    <source>
        <dbReference type="EMBL" id="RLM86712.1"/>
    </source>
</evidence>
<dbReference type="Pfam" id="PF18052">
    <property type="entry name" value="Rx_N"/>
    <property type="match status" value="1"/>
</dbReference>
<accession>A0A3L6QSC5</accession>
<feature type="domain" description="Disease resistance N-terminal" evidence="10">
    <location>
        <begin position="194"/>
        <end position="258"/>
    </location>
</feature>
<dbReference type="SUPFAM" id="SSF52540">
    <property type="entry name" value="P-loop containing nucleoside triphosphate hydrolases"/>
    <property type="match status" value="1"/>
</dbReference>
<comment type="similarity">
    <text evidence="1">Belongs to the disease resistance NB-LRR family.</text>
</comment>
<keyword evidence="8" id="KW-1133">Transmembrane helix</keyword>
<dbReference type="InterPro" id="IPR044974">
    <property type="entry name" value="Disease_R_plants"/>
</dbReference>
<feature type="domain" description="NB-ARC" evidence="9">
    <location>
        <begin position="351"/>
        <end position="494"/>
    </location>
</feature>
<gene>
    <name evidence="13" type="ORF">C2845_PM04G24630</name>
</gene>
<evidence type="ECO:0000259" key="12">
    <source>
        <dbReference type="Pfam" id="PF23598"/>
    </source>
</evidence>
<dbReference type="Pfam" id="PF00931">
    <property type="entry name" value="NB-ARC"/>
    <property type="match status" value="1"/>
</dbReference>
<dbReference type="Gene3D" id="1.10.10.10">
    <property type="entry name" value="Winged helix-like DNA-binding domain superfamily/Winged helix DNA-binding domain"/>
    <property type="match status" value="1"/>
</dbReference>
<dbReference type="InterPro" id="IPR032675">
    <property type="entry name" value="LRR_dom_sf"/>
</dbReference>
<keyword evidence="2" id="KW-0433">Leucine-rich repeat</keyword>
<evidence type="ECO:0000256" key="5">
    <source>
        <dbReference type="ARBA" id="ARBA00022821"/>
    </source>
</evidence>
<sequence>MAAASRSTASIAAATSRAPGGAGAGACVPGAAAEDEEVPTGDGPSGGGNGIGSGDFPAAVAGSISFSRWVFCFAERKWGVGRGEEASFFAGHPRWREEVSSIKNSGDAAGRSDGSCGEGDASSACRIAPGGSPKICAAERRGSGSSSRVLGAAKALGSSSFFGGVAQDQDSGGVERTPATFKAPKEKVFEHFLEIGRLSRKLDSMTAIIRDAEQTIVQNETTRDWLKRSREIIYEAENIIDRCRIERERLQTLQPQECNPSSVFKCCRDVGIDYIIASHIHELNQKLDSIYQEGERLHLKPALEDQIRLYQIRLDLDVAPDLEPDIVGREVENNCDSLIELLRREDILSCPNRALFAIIGTIGVGKTTLARKVYHKAETMFETRVWVHVSKDLRHMSMWSGERFSRGETAGQQVQLRTWLQGNKFLLVIDDVWGENVWDGLLEIQAQHGSPGSRILITTRNECVAKRMGAVHLHHVKGLNEDDGWWLLRTRAFLDESTGNMQDIGRRIVQKCNGLPIAIRRIGCLLREVDPKEDDWWRIYSSDFCGLSSRIRNAINMSYLELPYYLKRCFVYCSLYPEGSVIYRQRITQQWIAEGFIVTQQNTMHRSDATVEEEAEKCYDELLGMGLLLPENGAYGAERSKMPHLFRSFALLQSQDEYFIGNPQDIGDVLKPCRLSITTGGAEALRNGIRKLKCLRTIILSGSPLNDRALGDIFHKFTHLRVLDLRDTHIECVARSLGSMTHLRYLSFANTQVREIPSTIDNLRMLQFLILKNCTRLNTLTESLGRLTNLRTLDISGAGLNQVKFGLSMMKGLNCLQGFLVSPGGAENRNGWSFQELRSLYKLTSLKMLRLERTITGEDARQSELEAKSHLKELELCCSTDDGISEISRAANIKDVFEALKPGPSIVSVKLENYYGHGFPSWLASPHLRELKRLTLDGCLHCQNLPSLGQMKSLKFLAINGSNLSTYIGPEIRGTPDDGVAFPKLEQLVISKMSNLKSWWGVEKRDMPLLMNFRIVGCPKLDSLPHWLEYCKALTSLHIDHVDSLETIENIPALKELEVRENNKLKMISNLGKLEDLKVVDCLLLDVVQDVPSLRTVHSNERNSTKLPQWLQPERPFMLRRLEIIGTEELLDSCSSASAPYWPVIQNADHVYAYLPDESFYFSYAKSSSYFHKSARSLAQSSLYSSPSFSMPIVPQAEEVVLTDEIRSNREQIGQSTNQSWMSILFTVLLFVAAHIFSLSSEY</sequence>
<protein>
    <submittedName>
        <fullName evidence="13">Disease resistance protein RGA3</fullName>
    </submittedName>
</protein>
<keyword evidence="8" id="KW-0472">Membrane</keyword>
<feature type="compositionally biased region" description="Gly residues" evidence="7">
    <location>
        <begin position="43"/>
        <end position="52"/>
    </location>
</feature>
<dbReference type="SUPFAM" id="SSF52058">
    <property type="entry name" value="L domain-like"/>
    <property type="match status" value="1"/>
</dbReference>